<dbReference type="InterPro" id="IPR006571">
    <property type="entry name" value="TLDc_dom"/>
</dbReference>
<keyword evidence="1" id="KW-0175">Coiled coil</keyword>
<reference evidence="3 4" key="1">
    <citation type="submission" date="2014-11" db="EMBL/GenBank/DDBJ databases">
        <authorList>
            <person name="Zhu J."/>
            <person name="Qi W."/>
            <person name="Song R."/>
        </authorList>
    </citation>
    <scope>NUCLEOTIDE SEQUENCE [LARGE SCALE GENOMIC DNA]</scope>
</reference>
<dbReference type="Pfam" id="PF07534">
    <property type="entry name" value="TLD"/>
    <property type="match status" value="1"/>
</dbReference>
<evidence type="ECO:0000313" key="3">
    <source>
        <dbReference type="EMBL" id="CEM19077.1"/>
    </source>
</evidence>
<name>A0A0G4FVY9_VITBC</name>
<dbReference type="Proteomes" id="UP000041254">
    <property type="component" value="Unassembled WGS sequence"/>
</dbReference>
<keyword evidence="4" id="KW-1185">Reference proteome</keyword>
<evidence type="ECO:0000256" key="1">
    <source>
        <dbReference type="SAM" id="Coils"/>
    </source>
</evidence>
<dbReference type="InParanoid" id="A0A0G4FVY9"/>
<protein>
    <recommendedName>
        <fullName evidence="2">TLDc domain-containing protein</fullName>
    </recommendedName>
</protein>
<organism evidence="3 4">
    <name type="scientific">Vitrella brassicaformis (strain CCMP3155)</name>
    <dbReference type="NCBI Taxonomy" id="1169540"/>
    <lineage>
        <taxon>Eukaryota</taxon>
        <taxon>Sar</taxon>
        <taxon>Alveolata</taxon>
        <taxon>Colpodellida</taxon>
        <taxon>Vitrellaceae</taxon>
        <taxon>Vitrella</taxon>
    </lineage>
</organism>
<accession>A0A0G4FVY9</accession>
<evidence type="ECO:0000259" key="2">
    <source>
        <dbReference type="Pfam" id="PF07534"/>
    </source>
</evidence>
<dbReference type="VEuPathDB" id="CryptoDB:Vbra_16298"/>
<evidence type="ECO:0000313" key="4">
    <source>
        <dbReference type="Proteomes" id="UP000041254"/>
    </source>
</evidence>
<dbReference type="PhylomeDB" id="A0A0G4FVY9"/>
<dbReference type="EMBL" id="CDMY01000510">
    <property type="protein sequence ID" value="CEM19077.1"/>
    <property type="molecule type" value="Genomic_DNA"/>
</dbReference>
<feature type="domain" description="TLDc" evidence="2">
    <location>
        <begin position="211"/>
        <end position="284"/>
    </location>
</feature>
<gene>
    <name evidence="3" type="ORF">Vbra_16298</name>
</gene>
<sequence>MYTFMSIEDLATASGSTTVGPDGEATPGERRLRENSRFEALQMEAALRQEVDGMKALLQQQAQELAALRGAKRALEQQLQSDISAVCEKLEALQLAFDQHKEDLQQMHATSREAAQEIKSLQGALGTTIREMRGMVAQVQGLRAHVVDDVTTAVQVDLHDDKRGLRQMAASLDAIMDNLTSDQSVKLVAAARHICTPGQQFVRLSSHYGSYRALRHWLSRYMRIKSMQLLYKSSRDGFKYSTFLSKTLGAQRLLFLIRDGPAHLFACTMDHPLAQPDSPTQAKETPCPVSFYSISGACGGPTKIPMPAELSQGVAVAGREGAVRGPDGQPVADMAIGVDDAAVMVLGRDESGPAADLSGCAMMVKKAYLPIGYRGEVDEDGDGTLAGSMTFAITEMEVWLLAS</sequence>
<feature type="coiled-coil region" evidence="1">
    <location>
        <begin position="44"/>
        <end position="110"/>
    </location>
</feature>
<proteinExistence type="predicted"/>
<dbReference type="AlphaFoldDB" id="A0A0G4FVY9"/>